<keyword evidence="2" id="KW-1185">Reference proteome</keyword>
<dbReference type="KEGG" id="vg:80019030"/>
<proteinExistence type="predicted"/>
<evidence type="ECO:0000313" key="1">
    <source>
        <dbReference type="EMBL" id="QWY84624.1"/>
    </source>
</evidence>
<evidence type="ECO:0000313" key="2">
    <source>
        <dbReference type="Proteomes" id="UP000693692"/>
    </source>
</evidence>
<dbReference type="Proteomes" id="UP000693692">
    <property type="component" value="Segment"/>
</dbReference>
<organism evidence="1 2">
    <name type="scientific">Microbacterium phage Footloose</name>
    <dbReference type="NCBI Taxonomy" id="2836048"/>
    <lineage>
        <taxon>Viruses</taxon>
        <taxon>Duplodnaviria</taxon>
        <taxon>Heunggongvirae</taxon>
        <taxon>Uroviricota</taxon>
        <taxon>Caudoviricetes</taxon>
        <taxon>Footloosevirus</taxon>
        <taxon>Footloosevirus footloose</taxon>
    </lineage>
</organism>
<dbReference type="GeneID" id="80019030"/>
<protein>
    <submittedName>
        <fullName evidence="1">Uncharacterized protein</fullName>
    </submittedName>
</protein>
<accession>A0A8F3IPZ4</accession>
<name>A0A8F3IPZ4_9CAUD</name>
<gene>
    <name evidence="1" type="primary">42</name>
    <name evidence="1" type="ORF">SEA_FOOTLOOSE_42</name>
</gene>
<dbReference type="EMBL" id="MZ150789">
    <property type="protein sequence ID" value="QWY84624.1"/>
    <property type="molecule type" value="Genomic_DNA"/>
</dbReference>
<sequence>MDDLVERVAKAMYEAPAPGEPDAAKTPWPPAHPDDLAWWISRAQVAINTIAGPVWAEGALWAAVECGAIRDETERWLAPGDNPYTIKGEP</sequence>
<dbReference type="RefSeq" id="YP_010754439.1">
    <property type="nucleotide sequence ID" value="NC_073460.1"/>
</dbReference>
<reference evidence="1" key="1">
    <citation type="submission" date="2021-05" db="EMBL/GenBank/DDBJ databases">
        <authorList>
            <person name="Brink J."/>
            <person name="Busse A.L."/>
            <person name="Crowley H.J."/>
            <person name="Hall C.J."/>
            <person name="Hetherington P."/>
            <person name="Hovde T.M."/>
            <person name="Johnson J.A."/>
            <person name="Karch K.E."/>
            <person name="Krueger C.J."/>
            <person name="Lundberg T.J."/>
            <person name="Madla Sanchez I."/>
            <person name="Mathiesen C."/>
            <person name="Moore L.J."/>
            <person name="Nordberg R.J."/>
            <person name="Petersen I.M."/>
            <person name="Piton K.L."/>
            <person name="Rozycki S.T."/>
            <person name="Rutten E."/>
            <person name="Samuelson I.O."/>
            <person name="Sarkilahti S.K."/>
            <person name="Schubert K.A."/>
            <person name="Stamness T.F."/>
            <person name="Tinman A.J."/>
            <person name="Tutterrow P.B."/>
            <person name="Wanzek N.C."/>
            <person name="Wheeler C.D."/>
            <person name="Spring A.M."/>
            <person name="Klyczek K."/>
            <person name="Garlena R.A."/>
            <person name="Russell D.A."/>
            <person name="Pope W.H."/>
            <person name="Jacobs-Sera D."/>
            <person name="Hatfull G.F."/>
        </authorList>
    </citation>
    <scope>NUCLEOTIDE SEQUENCE</scope>
</reference>